<keyword evidence="2 5" id="KW-0812">Transmembrane</keyword>
<evidence type="ECO:0000313" key="8">
    <source>
        <dbReference type="Proteomes" id="UP000244855"/>
    </source>
</evidence>
<dbReference type="AlphaFoldDB" id="A0A2V1DWB8"/>
<evidence type="ECO:0000313" key="7">
    <source>
        <dbReference type="EMBL" id="PVI01555.1"/>
    </source>
</evidence>
<keyword evidence="8" id="KW-1185">Reference proteome</keyword>
<dbReference type="EMBL" id="KZ805356">
    <property type="protein sequence ID" value="PVI01555.1"/>
    <property type="molecule type" value="Genomic_DNA"/>
</dbReference>
<evidence type="ECO:0000256" key="1">
    <source>
        <dbReference type="ARBA" id="ARBA00004370"/>
    </source>
</evidence>
<dbReference type="InterPro" id="IPR025423">
    <property type="entry name" value="TMEM205-like"/>
</dbReference>
<feature type="domain" description="TMEM205-like" evidence="6">
    <location>
        <begin position="19"/>
        <end position="117"/>
    </location>
</feature>
<reference evidence="7 8" key="1">
    <citation type="journal article" date="2018" name="Sci. Rep.">
        <title>Comparative genomics provides insights into the lifestyle and reveals functional heterogeneity of dark septate endophytic fungi.</title>
        <authorList>
            <person name="Knapp D.G."/>
            <person name="Nemeth J.B."/>
            <person name="Barry K."/>
            <person name="Hainaut M."/>
            <person name="Henrissat B."/>
            <person name="Johnson J."/>
            <person name="Kuo A."/>
            <person name="Lim J.H.P."/>
            <person name="Lipzen A."/>
            <person name="Nolan M."/>
            <person name="Ohm R.A."/>
            <person name="Tamas L."/>
            <person name="Grigoriev I.V."/>
            <person name="Spatafora J.W."/>
            <person name="Nagy L.G."/>
            <person name="Kovacs G.M."/>
        </authorList>
    </citation>
    <scope>NUCLEOTIDE SEQUENCE [LARGE SCALE GENOMIC DNA]</scope>
    <source>
        <strain evidence="7 8">DSE2036</strain>
    </source>
</reference>
<sequence length="175" mass="19770">MLQLPVSALQSLLPPVHLLAYSTLLGTQVFESFVVVRVAHQALPYESFTTLQKQLFPTYFRCQSALLFITAVTLPRYGPLSLFRAGWKILTPFIVAGAVATLNAVYYGPMTSRLMMTKRFQAEMEARRDDGSISEELEKLNRSFKRAHAMSIHLNAITIVATLWYGWTLASHIKF</sequence>
<name>A0A2V1DWB8_9PLEO</name>
<dbReference type="OrthoDB" id="1641132at2759"/>
<gene>
    <name evidence="7" type="ORF">DM02DRAFT_717840</name>
</gene>
<feature type="transmembrane region" description="Helical" evidence="5">
    <location>
        <begin position="147"/>
        <end position="167"/>
    </location>
</feature>
<keyword evidence="3 5" id="KW-1133">Transmembrane helix</keyword>
<dbReference type="PANTHER" id="PTHR23241">
    <property type="entry name" value="LATE EMBRYOGENESIS ABUNDANT PLANTS LEA-RELATED"/>
    <property type="match status" value="1"/>
</dbReference>
<feature type="transmembrane region" description="Helical" evidence="5">
    <location>
        <begin position="89"/>
        <end position="109"/>
    </location>
</feature>
<evidence type="ECO:0000256" key="3">
    <source>
        <dbReference type="ARBA" id="ARBA00022989"/>
    </source>
</evidence>
<evidence type="ECO:0000256" key="5">
    <source>
        <dbReference type="SAM" id="Phobius"/>
    </source>
</evidence>
<comment type="subcellular location">
    <subcellularLocation>
        <location evidence="1">Membrane</location>
    </subcellularLocation>
</comment>
<dbReference type="GO" id="GO:0016020">
    <property type="term" value="C:membrane"/>
    <property type="evidence" value="ECO:0007669"/>
    <property type="project" value="UniProtKB-SubCell"/>
</dbReference>
<evidence type="ECO:0000259" key="6">
    <source>
        <dbReference type="Pfam" id="PF13664"/>
    </source>
</evidence>
<organism evidence="7 8">
    <name type="scientific">Periconia macrospinosa</name>
    <dbReference type="NCBI Taxonomy" id="97972"/>
    <lineage>
        <taxon>Eukaryota</taxon>
        <taxon>Fungi</taxon>
        <taxon>Dikarya</taxon>
        <taxon>Ascomycota</taxon>
        <taxon>Pezizomycotina</taxon>
        <taxon>Dothideomycetes</taxon>
        <taxon>Pleosporomycetidae</taxon>
        <taxon>Pleosporales</taxon>
        <taxon>Massarineae</taxon>
        <taxon>Periconiaceae</taxon>
        <taxon>Periconia</taxon>
    </lineage>
</organism>
<evidence type="ECO:0000256" key="4">
    <source>
        <dbReference type="ARBA" id="ARBA00023136"/>
    </source>
</evidence>
<dbReference type="Proteomes" id="UP000244855">
    <property type="component" value="Unassembled WGS sequence"/>
</dbReference>
<evidence type="ECO:0000256" key="2">
    <source>
        <dbReference type="ARBA" id="ARBA00022692"/>
    </source>
</evidence>
<accession>A0A2V1DWB8</accession>
<dbReference type="PANTHER" id="PTHR23241:SF102">
    <property type="entry name" value="LD23009P"/>
    <property type="match status" value="1"/>
</dbReference>
<protein>
    <recommendedName>
        <fullName evidence="6">TMEM205-like domain-containing protein</fullName>
    </recommendedName>
</protein>
<proteinExistence type="predicted"/>
<dbReference type="InterPro" id="IPR053009">
    <property type="entry name" value="Xanthocillin_Biosynth-Assoc"/>
</dbReference>
<dbReference type="Pfam" id="PF13664">
    <property type="entry name" value="DUF4149"/>
    <property type="match status" value="1"/>
</dbReference>
<keyword evidence="4 5" id="KW-0472">Membrane</keyword>